<sequence>MHQITNTTSPDGLHSPTFAHPIRIVGREDHDPHYNEDDIRIVGESISIVCRDTIPFVYDVPDHKFLYFTPAVPISHSFSVYVGCVKDGVLSSAGTRSLASSFVRTDHVPFHEILTLMRGETLTGSGRGNKGQWCEETRGEYEIAKEMNITSDVQVKGFQYIRDSANRDRFLLHRPERL</sequence>
<gene>
    <name evidence="1" type="ORF">ARMSODRAFT_980856</name>
</gene>
<accession>A0A2H3AU11</accession>
<protein>
    <submittedName>
        <fullName evidence="1">Uncharacterized protein</fullName>
    </submittedName>
</protein>
<evidence type="ECO:0000313" key="2">
    <source>
        <dbReference type="Proteomes" id="UP000218334"/>
    </source>
</evidence>
<keyword evidence="2" id="KW-1185">Reference proteome</keyword>
<reference evidence="2" key="1">
    <citation type="journal article" date="2017" name="Nat. Ecol. Evol.">
        <title>Genome expansion and lineage-specific genetic innovations in the forest pathogenic fungi Armillaria.</title>
        <authorList>
            <person name="Sipos G."/>
            <person name="Prasanna A.N."/>
            <person name="Walter M.C."/>
            <person name="O'Connor E."/>
            <person name="Balint B."/>
            <person name="Krizsan K."/>
            <person name="Kiss B."/>
            <person name="Hess J."/>
            <person name="Varga T."/>
            <person name="Slot J."/>
            <person name="Riley R."/>
            <person name="Boka B."/>
            <person name="Rigling D."/>
            <person name="Barry K."/>
            <person name="Lee J."/>
            <person name="Mihaltcheva S."/>
            <person name="LaButti K."/>
            <person name="Lipzen A."/>
            <person name="Waldron R."/>
            <person name="Moloney N.M."/>
            <person name="Sperisen C."/>
            <person name="Kredics L."/>
            <person name="Vagvoelgyi C."/>
            <person name="Patrignani A."/>
            <person name="Fitzpatrick D."/>
            <person name="Nagy I."/>
            <person name="Doyle S."/>
            <person name="Anderson J.B."/>
            <person name="Grigoriev I.V."/>
            <person name="Gueldener U."/>
            <person name="Muensterkoetter M."/>
            <person name="Nagy L.G."/>
        </authorList>
    </citation>
    <scope>NUCLEOTIDE SEQUENCE [LARGE SCALE GENOMIC DNA]</scope>
    <source>
        <strain evidence="2">28-4</strain>
    </source>
</reference>
<dbReference type="AlphaFoldDB" id="A0A2H3AU11"/>
<dbReference type="EMBL" id="KZ293468">
    <property type="protein sequence ID" value="PBK62239.1"/>
    <property type="molecule type" value="Genomic_DNA"/>
</dbReference>
<dbReference type="Proteomes" id="UP000218334">
    <property type="component" value="Unassembled WGS sequence"/>
</dbReference>
<evidence type="ECO:0000313" key="1">
    <source>
        <dbReference type="EMBL" id="PBK62239.1"/>
    </source>
</evidence>
<name>A0A2H3AU11_9AGAR</name>
<proteinExistence type="predicted"/>
<organism evidence="1 2">
    <name type="scientific">Armillaria solidipes</name>
    <dbReference type="NCBI Taxonomy" id="1076256"/>
    <lineage>
        <taxon>Eukaryota</taxon>
        <taxon>Fungi</taxon>
        <taxon>Dikarya</taxon>
        <taxon>Basidiomycota</taxon>
        <taxon>Agaricomycotina</taxon>
        <taxon>Agaricomycetes</taxon>
        <taxon>Agaricomycetidae</taxon>
        <taxon>Agaricales</taxon>
        <taxon>Marasmiineae</taxon>
        <taxon>Physalacriaceae</taxon>
        <taxon>Armillaria</taxon>
    </lineage>
</organism>